<protein>
    <submittedName>
        <fullName evidence="1">Uncharacterized protein</fullName>
    </submittedName>
</protein>
<evidence type="ECO:0000313" key="1">
    <source>
        <dbReference type="EMBL" id="KAK8530715.1"/>
    </source>
</evidence>
<sequence length="148" mass="17577">MHWLPFLPCPNLTSILSSSPVCNCKLQSDHLLNLAILSWEAVPANQRSWSTLPPPLLRATLTEVRVGLRNLNRRRLKPRRPRLFLQRQTFLRRKTTLKPPTRIMKIRWRPPQNNRSRRLKWLSKNQMMFLQARKKKLKAMPLSPLFEP</sequence>
<gene>
    <name evidence="1" type="ORF">V6N12_013217</name>
</gene>
<accession>A0ABR2D5V5</accession>
<organism evidence="1 2">
    <name type="scientific">Hibiscus sabdariffa</name>
    <name type="common">roselle</name>
    <dbReference type="NCBI Taxonomy" id="183260"/>
    <lineage>
        <taxon>Eukaryota</taxon>
        <taxon>Viridiplantae</taxon>
        <taxon>Streptophyta</taxon>
        <taxon>Embryophyta</taxon>
        <taxon>Tracheophyta</taxon>
        <taxon>Spermatophyta</taxon>
        <taxon>Magnoliopsida</taxon>
        <taxon>eudicotyledons</taxon>
        <taxon>Gunneridae</taxon>
        <taxon>Pentapetalae</taxon>
        <taxon>rosids</taxon>
        <taxon>malvids</taxon>
        <taxon>Malvales</taxon>
        <taxon>Malvaceae</taxon>
        <taxon>Malvoideae</taxon>
        <taxon>Hibiscus</taxon>
    </lineage>
</organism>
<comment type="caution">
    <text evidence="1">The sequence shown here is derived from an EMBL/GenBank/DDBJ whole genome shotgun (WGS) entry which is preliminary data.</text>
</comment>
<evidence type="ECO:0000313" key="2">
    <source>
        <dbReference type="Proteomes" id="UP001472677"/>
    </source>
</evidence>
<name>A0ABR2D5V5_9ROSI</name>
<keyword evidence="2" id="KW-1185">Reference proteome</keyword>
<reference evidence="1 2" key="1">
    <citation type="journal article" date="2024" name="G3 (Bethesda)">
        <title>Genome assembly of Hibiscus sabdariffa L. provides insights into metabolisms of medicinal natural products.</title>
        <authorList>
            <person name="Kim T."/>
        </authorList>
    </citation>
    <scope>NUCLEOTIDE SEQUENCE [LARGE SCALE GENOMIC DNA]</scope>
    <source>
        <strain evidence="1">TK-2024</strain>
        <tissue evidence="1">Old leaves</tissue>
    </source>
</reference>
<dbReference type="EMBL" id="JBBPBM010000035">
    <property type="protein sequence ID" value="KAK8530715.1"/>
    <property type="molecule type" value="Genomic_DNA"/>
</dbReference>
<dbReference type="Proteomes" id="UP001472677">
    <property type="component" value="Unassembled WGS sequence"/>
</dbReference>
<proteinExistence type="predicted"/>